<dbReference type="Gene3D" id="1.25.40.10">
    <property type="entry name" value="Tetratricopeptide repeat domain"/>
    <property type="match status" value="1"/>
</dbReference>
<dbReference type="InterPro" id="IPR011990">
    <property type="entry name" value="TPR-like_helical_dom_sf"/>
</dbReference>
<feature type="domain" description="Glycosyltransferase 2-like" evidence="5">
    <location>
        <begin position="387"/>
        <end position="560"/>
    </location>
</feature>
<accession>A0A560BWQ0</accession>
<feature type="region of interest" description="Disordered" evidence="4">
    <location>
        <begin position="697"/>
        <end position="728"/>
    </location>
</feature>
<dbReference type="Gene3D" id="3.90.550.10">
    <property type="entry name" value="Spore Coat Polysaccharide Biosynthesis Protein SpsA, Chain A"/>
    <property type="match status" value="1"/>
</dbReference>
<proteinExistence type="inferred from homology"/>
<comment type="caution">
    <text evidence="6">The sequence shown here is derived from an EMBL/GenBank/DDBJ whole genome shotgun (WGS) entry which is preliminary data.</text>
</comment>
<feature type="region of interest" description="Disordered" evidence="4">
    <location>
        <begin position="345"/>
        <end position="381"/>
    </location>
</feature>
<dbReference type="PANTHER" id="PTHR43179:SF12">
    <property type="entry name" value="GALACTOFURANOSYLTRANSFERASE GLFT2"/>
    <property type="match status" value="1"/>
</dbReference>
<evidence type="ECO:0000256" key="4">
    <source>
        <dbReference type="SAM" id="MobiDB-lite"/>
    </source>
</evidence>
<dbReference type="EMBL" id="VITH01000016">
    <property type="protein sequence ID" value="TWA77041.1"/>
    <property type="molecule type" value="Genomic_DNA"/>
</dbReference>
<dbReference type="Gene3D" id="3.40.50.2000">
    <property type="entry name" value="Glycogen Phosphorylase B"/>
    <property type="match status" value="2"/>
</dbReference>
<evidence type="ECO:0000259" key="5">
    <source>
        <dbReference type="Pfam" id="PF00535"/>
    </source>
</evidence>
<dbReference type="GO" id="GO:0016757">
    <property type="term" value="F:glycosyltransferase activity"/>
    <property type="evidence" value="ECO:0007669"/>
    <property type="project" value="UniProtKB-KW"/>
</dbReference>
<dbReference type="SUPFAM" id="SSF48452">
    <property type="entry name" value="TPR-like"/>
    <property type="match status" value="1"/>
</dbReference>
<feature type="compositionally biased region" description="Pro residues" evidence="4">
    <location>
        <begin position="349"/>
        <end position="371"/>
    </location>
</feature>
<protein>
    <submittedName>
        <fullName evidence="6">GT2 family glycosyltransferase</fullName>
    </submittedName>
</protein>
<dbReference type="SUPFAM" id="SSF53756">
    <property type="entry name" value="UDP-Glycosyltransferase/glycogen phosphorylase"/>
    <property type="match status" value="1"/>
</dbReference>
<dbReference type="Proteomes" id="UP000318529">
    <property type="component" value="Unassembled WGS sequence"/>
</dbReference>
<dbReference type="RefSeq" id="WP_145689652.1">
    <property type="nucleotide sequence ID" value="NZ_VITH01000016.1"/>
</dbReference>
<keyword evidence="2" id="KW-0328">Glycosyltransferase</keyword>
<evidence type="ECO:0000313" key="6">
    <source>
        <dbReference type="EMBL" id="TWA77041.1"/>
    </source>
</evidence>
<evidence type="ECO:0000256" key="2">
    <source>
        <dbReference type="ARBA" id="ARBA00022676"/>
    </source>
</evidence>
<comment type="similarity">
    <text evidence="1">Belongs to the glycosyltransferase 2 family.</text>
</comment>
<evidence type="ECO:0000313" key="7">
    <source>
        <dbReference type="Proteomes" id="UP000318529"/>
    </source>
</evidence>
<dbReference type="PANTHER" id="PTHR43179">
    <property type="entry name" value="RHAMNOSYLTRANSFERASE WBBL"/>
    <property type="match status" value="1"/>
</dbReference>
<evidence type="ECO:0000256" key="3">
    <source>
        <dbReference type="ARBA" id="ARBA00022679"/>
    </source>
</evidence>
<evidence type="ECO:0000256" key="1">
    <source>
        <dbReference type="ARBA" id="ARBA00006739"/>
    </source>
</evidence>
<dbReference type="SUPFAM" id="SSF53448">
    <property type="entry name" value="Nucleotide-diphospho-sugar transferases"/>
    <property type="match status" value="1"/>
</dbReference>
<dbReference type="InterPro" id="IPR001173">
    <property type="entry name" value="Glyco_trans_2-like"/>
</dbReference>
<gene>
    <name evidence="6" type="ORF">FBZ83_11633</name>
</gene>
<name>A0A560BWQ0_AZOBR</name>
<organism evidence="6 7">
    <name type="scientific">Azospirillum brasilense</name>
    <dbReference type="NCBI Taxonomy" id="192"/>
    <lineage>
        <taxon>Bacteria</taxon>
        <taxon>Pseudomonadati</taxon>
        <taxon>Pseudomonadota</taxon>
        <taxon>Alphaproteobacteria</taxon>
        <taxon>Rhodospirillales</taxon>
        <taxon>Azospirillaceae</taxon>
        <taxon>Azospirillum</taxon>
    </lineage>
</organism>
<dbReference type="InterPro" id="IPR029044">
    <property type="entry name" value="Nucleotide-diphossugar_trans"/>
</dbReference>
<feature type="region of interest" description="Disordered" evidence="4">
    <location>
        <begin position="508"/>
        <end position="527"/>
    </location>
</feature>
<reference evidence="6 7" key="1">
    <citation type="submission" date="2019-06" db="EMBL/GenBank/DDBJ databases">
        <title>Genomic Encyclopedia of Type Strains, Phase IV (KMG-V): Genome sequencing to study the core and pangenomes of soil and plant-associated prokaryotes.</title>
        <authorList>
            <person name="Whitman W."/>
        </authorList>
    </citation>
    <scope>NUCLEOTIDE SEQUENCE [LARGE SCALE GENOMIC DNA]</scope>
    <source>
        <strain evidence="6 7">BR 11650</strain>
    </source>
</reference>
<keyword evidence="3 6" id="KW-0808">Transferase</keyword>
<dbReference type="Pfam" id="PF00535">
    <property type="entry name" value="Glycos_transf_2"/>
    <property type="match status" value="1"/>
</dbReference>
<sequence length="1376" mass="146015">MSSPKTPKPDSGALERAIADGRWAEAEREARALLRDDRSHINGATGMARCAVARGDLGEALRWAERSARFAPNDIALKAFLAALLVAADRSSDVPPLLEAVAERAPTPTASIVLGQALARLDAMDRFIPLVERLLQRFPVGVAPLLADLADHAARSGAAMGWASADLGLRIVGALRPDRTGAGSVLRIASDRGPCLVLDGPSFLQRHGQPDPAAGLVRFSLPLGPETEGETLSVTLDGRPLLGAPLQPRRCAAVEGSAVLEDAPDGTTRLSGWAWCPGDPPQRVAVQVRDSAGHSITLATDQPMEAAHAFGIEDGDYAFTLDLNGSGLAVGPLRVTAGPGEVPLAGSPLPWPGPGRPPFRPSPVGPIPARPPGGSSRGRPADPVVDVIIPVYRGREETLACLRSVFAAAREDGTPHEVIVVDDAGPEPDLSRDLAALAGEGRITLLRNERNLGFPATVNQGLRLHPDRDVVLLNADTLVAGDWLARLRAAAHASDDIGTVTPLSNDATILSYPSGKDRPPPPSPAGAARLDRQARAVNAGLRVELPTAVGFCMYIRRDCLAETGPFEELLFGRGYGEENDFCLRARGLGWRHLGAADVFVAHVGGRSFGRQKTILAARNGRLLERMHPGYDALVQAFIADDPLLTARRRLDLARWAAEEPEPRPPAVLLITLSGRGGVARFVAERVAALRAEGRRVLRLTPETGEDPDAPPDDEDENDEGAIPADPPERRCRIEVADRPELRDLVFRTRGEFEDLVTVLRQAGTVAVEIHHTLGHDPAVLGLAARLGVPYDITVHDYGLICPRVNLVDGNGRYCGEPDLAACERCTADPEARADPDLTVTALRRRTNALVAGARRVTAPTRDVARRLARHTAPRAIDVRPWESVEPPRHPRPARPPGGRWRVCTIGAIGIQKGYEVLIACARDAAARDLPLEFVVVGFSEEDPPLFETGRIVVTGRFAEEEAVALVRAQQAHLAFLPSISPETWCYALSTAWRAGLEVAAFDLGAIGERIRHDGGGHLLPPELAPATINDMLLGILDAHTVHSVAIERPISFQPDYRRSGPLTDSEAPVHQFSTFHARGGSSMIGSVASAEATQSSQIKATAQTLPLVPGFYSLIVTGGGGPSTPGELPLPSVQLAVAPNGAAGTAVEMIGSVPGNWLTKPGDTIIIKVTGGPANVILSSYKHIDRTNALLSLQFARIDDVPASSQPSAPAPAAAAPVAAPVAAPAPVARLPRTEILAHVQRQGDLRFADSNWAGAIGQRLWIEAFSITPVEGLAAEDIEYKGLTANGWETPWITGGGMCGSRGLGTPLIGFSIRLRGAAAERFDCVYEGAFVSGYRSPTGQNGSPCRSDAIGDPLEGILLRLVEKQGANAQPRPF</sequence>
<dbReference type="Pfam" id="PF13692">
    <property type="entry name" value="Glyco_trans_1_4"/>
    <property type="match status" value="1"/>
</dbReference>
<feature type="compositionally biased region" description="Acidic residues" evidence="4">
    <location>
        <begin position="703"/>
        <end position="719"/>
    </location>
</feature>